<dbReference type="AlphaFoldDB" id="A0A059ZS14"/>
<feature type="compositionally biased region" description="Acidic residues" evidence="1">
    <location>
        <begin position="89"/>
        <end position="106"/>
    </location>
</feature>
<evidence type="ECO:0000256" key="1">
    <source>
        <dbReference type="SAM" id="MobiDB-lite"/>
    </source>
</evidence>
<accession>A0A059ZS14</accession>
<dbReference type="GeneID" id="92930410"/>
<reference evidence="2 3" key="1">
    <citation type="journal article" date="2009" name="J. Bacteriol.">
        <title>Draft genome sequence of the extremely acidophilic bacterium Acidithiobacillus caldus ATCC 51756 reveals metabolic versatility in the genus Acidithiobacillus.</title>
        <authorList>
            <person name="Valdes J."/>
            <person name="Quatrini R."/>
            <person name="Hallberg K."/>
            <person name="Dopson M."/>
            <person name="Valenzuela P.D."/>
            <person name="Holmes D.S."/>
        </authorList>
    </citation>
    <scope>NUCLEOTIDE SEQUENCE [LARGE SCALE GENOMIC DNA]</scope>
    <source>
        <strain evidence="3">ATCC 51756 / DSM 8584 / KU</strain>
    </source>
</reference>
<protein>
    <submittedName>
        <fullName evidence="2">Uncharacterized protein</fullName>
    </submittedName>
</protein>
<gene>
    <name evidence="2" type="ORF">Acaty_c0393</name>
</gene>
<proteinExistence type="predicted"/>
<dbReference type="Proteomes" id="UP000005522">
    <property type="component" value="Chromosome"/>
</dbReference>
<dbReference type="KEGG" id="acz:Acaty_c0393"/>
<dbReference type="HOGENOM" id="CLU_2406608_0_0_6"/>
<sequence length="106" mass="11886">MKIVYTLVVIGAIGLIALLLWSERPQILSSAETGQVGWYRSHPQALANENVKCWRLLRAASFADVDRVMAEHPRCQEVYHALYGKDSATDDNDEPDQQDPESDADD</sequence>
<dbReference type="eggNOG" id="ENOG5031X54">
    <property type="taxonomic scope" value="Bacteria"/>
</dbReference>
<organism evidence="2 3">
    <name type="scientific">Acidithiobacillus caldus (strain ATCC 51756 / DSM 8584 / KU)</name>
    <dbReference type="NCBI Taxonomy" id="637389"/>
    <lineage>
        <taxon>Bacteria</taxon>
        <taxon>Pseudomonadati</taxon>
        <taxon>Pseudomonadota</taxon>
        <taxon>Acidithiobacillia</taxon>
        <taxon>Acidithiobacillales</taxon>
        <taxon>Acidithiobacillaceae</taxon>
        <taxon>Acidithiobacillus</taxon>
    </lineage>
</organism>
<dbReference type="RefSeq" id="WP_004870456.1">
    <property type="nucleotide sequence ID" value="NZ_CP005986.1"/>
</dbReference>
<feature type="region of interest" description="Disordered" evidence="1">
    <location>
        <begin position="85"/>
        <end position="106"/>
    </location>
</feature>
<evidence type="ECO:0000313" key="3">
    <source>
        <dbReference type="Proteomes" id="UP000005522"/>
    </source>
</evidence>
<dbReference type="EMBL" id="CP005986">
    <property type="protein sequence ID" value="AIA54283.1"/>
    <property type="molecule type" value="Genomic_DNA"/>
</dbReference>
<name>A0A059ZS14_ACICK</name>
<evidence type="ECO:0000313" key="2">
    <source>
        <dbReference type="EMBL" id="AIA54283.1"/>
    </source>
</evidence>